<keyword evidence="6" id="KW-1185">Reference proteome</keyword>
<dbReference type="InterPro" id="IPR009057">
    <property type="entry name" value="Homeodomain-like_sf"/>
</dbReference>
<evidence type="ECO:0000256" key="1">
    <source>
        <dbReference type="ARBA" id="ARBA00023015"/>
    </source>
</evidence>
<accession>A0A2T7BK08</accession>
<evidence type="ECO:0000256" key="3">
    <source>
        <dbReference type="ARBA" id="ARBA00023163"/>
    </source>
</evidence>
<gene>
    <name evidence="5" type="ORF">DCC81_00315</name>
</gene>
<dbReference type="RefSeq" id="WP_108684612.1">
    <property type="nucleotide sequence ID" value="NZ_QCYK01000001.1"/>
</dbReference>
<proteinExistence type="predicted"/>
<keyword evidence="2" id="KW-0238">DNA-binding</keyword>
<sequence length="260" mass="29309">MKLTHYVISPPLQPFVKLICTMDCEGDTDTCHITVLPDACVELFVNYSTTPLAIIDNEIYHQSIVSARMTRPTSVQMRKGAGCIAVCFYPGMAHRFFNVAMHELTDKNTSLNDLWKGLTPALEERLANTPGNNERVALLQHYLLQQCNGENEDVVLAYCLSQARATKDFLPVSQLVNATGISQRHLARKFQQYVGVSPKEYLSVTRFVRALAQLKRYPELSLTQIAYESGYYDQAHFNHDFKNYTGLAPGDVVRAAHVLY</sequence>
<organism evidence="5 6">
    <name type="scientific">Chitinophaga parva</name>
    <dbReference type="NCBI Taxonomy" id="2169414"/>
    <lineage>
        <taxon>Bacteria</taxon>
        <taxon>Pseudomonadati</taxon>
        <taxon>Bacteroidota</taxon>
        <taxon>Chitinophagia</taxon>
        <taxon>Chitinophagales</taxon>
        <taxon>Chitinophagaceae</taxon>
        <taxon>Chitinophaga</taxon>
    </lineage>
</organism>
<dbReference type="Proteomes" id="UP000244450">
    <property type="component" value="Unassembled WGS sequence"/>
</dbReference>
<evidence type="ECO:0000256" key="2">
    <source>
        <dbReference type="ARBA" id="ARBA00023125"/>
    </source>
</evidence>
<evidence type="ECO:0000313" key="5">
    <source>
        <dbReference type="EMBL" id="PUZ27971.1"/>
    </source>
</evidence>
<reference evidence="5 6" key="1">
    <citation type="submission" date="2018-04" db="EMBL/GenBank/DDBJ databases">
        <title>Chitinophaga fuyangensis sp. nov., isolated from soil in a chemical factory.</title>
        <authorList>
            <person name="Chen K."/>
        </authorList>
    </citation>
    <scope>NUCLEOTIDE SEQUENCE [LARGE SCALE GENOMIC DNA]</scope>
    <source>
        <strain evidence="5 6">LY-1</strain>
    </source>
</reference>
<dbReference type="InterPro" id="IPR046532">
    <property type="entry name" value="DUF6597"/>
</dbReference>
<dbReference type="OrthoDB" id="655946at2"/>
<keyword evidence="1" id="KW-0805">Transcription regulation</keyword>
<protein>
    <submittedName>
        <fullName evidence="5">AraC family transcriptional regulator</fullName>
    </submittedName>
</protein>
<comment type="caution">
    <text evidence="5">The sequence shown here is derived from an EMBL/GenBank/DDBJ whole genome shotgun (WGS) entry which is preliminary data.</text>
</comment>
<dbReference type="InterPro" id="IPR050204">
    <property type="entry name" value="AraC_XylS_family_regulators"/>
</dbReference>
<dbReference type="SMART" id="SM00342">
    <property type="entry name" value="HTH_ARAC"/>
    <property type="match status" value="1"/>
</dbReference>
<dbReference type="Gene3D" id="1.10.10.60">
    <property type="entry name" value="Homeodomain-like"/>
    <property type="match status" value="1"/>
</dbReference>
<name>A0A2T7BK08_9BACT</name>
<dbReference type="Pfam" id="PF20240">
    <property type="entry name" value="DUF6597"/>
    <property type="match status" value="1"/>
</dbReference>
<feature type="domain" description="HTH araC/xylS-type" evidence="4">
    <location>
        <begin position="153"/>
        <end position="255"/>
    </location>
</feature>
<evidence type="ECO:0000259" key="4">
    <source>
        <dbReference type="PROSITE" id="PS01124"/>
    </source>
</evidence>
<dbReference type="GO" id="GO:0043565">
    <property type="term" value="F:sequence-specific DNA binding"/>
    <property type="evidence" value="ECO:0007669"/>
    <property type="project" value="InterPro"/>
</dbReference>
<dbReference type="AlphaFoldDB" id="A0A2T7BK08"/>
<dbReference type="PANTHER" id="PTHR46796">
    <property type="entry name" value="HTH-TYPE TRANSCRIPTIONAL ACTIVATOR RHAS-RELATED"/>
    <property type="match status" value="1"/>
</dbReference>
<dbReference type="PANTHER" id="PTHR46796:SF13">
    <property type="entry name" value="HTH-TYPE TRANSCRIPTIONAL ACTIVATOR RHAS"/>
    <property type="match status" value="1"/>
</dbReference>
<dbReference type="SUPFAM" id="SSF46689">
    <property type="entry name" value="Homeodomain-like"/>
    <property type="match status" value="2"/>
</dbReference>
<dbReference type="EMBL" id="QCYK01000001">
    <property type="protein sequence ID" value="PUZ27971.1"/>
    <property type="molecule type" value="Genomic_DNA"/>
</dbReference>
<evidence type="ECO:0000313" key="6">
    <source>
        <dbReference type="Proteomes" id="UP000244450"/>
    </source>
</evidence>
<dbReference type="GO" id="GO:0003700">
    <property type="term" value="F:DNA-binding transcription factor activity"/>
    <property type="evidence" value="ECO:0007669"/>
    <property type="project" value="InterPro"/>
</dbReference>
<keyword evidence="3" id="KW-0804">Transcription</keyword>
<dbReference type="Pfam" id="PF12833">
    <property type="entry name" value="HTH_18"/>
    <property type="match status" value="1"/>
</dbReference>
<dbReference type="InterPro" id="IPR018060">
    <property type="entry name" value="HTH_AraC"/>
</dbReference>
<dbReference type="PROSITE" id="PS01124">
    <property type="entry name" value="HTH_ARAC_FAMILY_2"/>
    <property type="match status" value="1"/>
</dbReference>